<dbReference type="InterPro" id="IPR050090">
    <property type="entry name" value="Tyrosine_recombinase_XerCD"/>
</dbReference>
<dbReference type="GO" id="GO:0044826">
    <property type="term" value="P:viral genome integration into host DNA"/>
    <property type="evidence" value="ECO:0007669"/>
    <property type="project" value="UniProtKB-KW"/>
</dbReference>
<accession>A0A8S5MBM5</accession>
<evidence type="ECO:0000259" key="10">
    <source>
        <dbReference type="PROSITE" id="PS51898"/>
    </source>
</evidence>
<keyword evidence="8" id="KW-1179">Viral genome integration</keyword>
<evidence type="ECO:0000256" key="3">
    <source>
        <dbReference type="ARBA" id="ARBA00022679"/>
    </source>
</evidence>
<dbReference type="GO" id="GO:0016787">
    <property type="term" value="F:hydrolase activity"/>
    <property type="evidence" value="ECO:0007669"/>
    <property type="project" value="UniProtKB-KW"/>
</dbReference>
<feature type="domain" description="Tyr recombinase" evidence="10">
    <location>
        <begin position="154"/>
        <end position="330"/>
    </location>
</feature>
<dbReference type="GO" id="GO:0075713">
    <property type="term" value="P:establishment of integrated proviral latency"/>
    <property type="evidence" value="ECO:0007669"/>
    <property type="project" value="UniProtKB-KW"/>
</dbReference>
<dbReference type="GO" id="GO:0006310">
    <property type="term" value="P:DNA recombination"/>
    <property type="evidence" value="ECO:0007669"/>
    <property type="project" value="UniProtKB-KW"/>
</dbReference>
<dbReference type="PROSITE" id="PS51900">
    <property type="entry name" value="CB"/>
    <property type="match status" value="1"/>
</dbReference>
<name>A0A8S5MBM5_9CAUD</name>
<dbReference type="Gene3D" id="1.10.443.10">
    <property type="entry name" value="Intergrase catalytic core"/>
    <property type="match status" value="1"/>
</dbReference>
<evidence type="ECO:0000256" key="9">
    <source>
        <dbReference type="PROSITE-ProRule" id="PRU01248"/>
    </source>
</evidence>
<dbReference type="InterPro" id="IPR002104">
    <property type="entry name" value="Integrase_catalytic"/>
</dbReference>
<dbReference type="InterPro" id="IPR044068">
    <property type="entry name" value="CB"/>
</dbReference>
<evidence type="ECO:0000259" key="11">
    <source>
        <dbReference type="PROSITE" id="PS51900"/>
    </source>
</evidence>
<dbReference type="PANTHER" id="PTHR30349:SF41">
    <property type="entry name" value="INTEGRASE_RECOMBINASE PROTEIN MJ0367-RELATED"/>
    <property type="match status" value="1"/>
</dbReference>
<evidence type="ECO:0000256" key="6">
    <source>
        <dbReference type="ARBA" id="ARBA00023125"/>
    </source>
</evidence>
<evidence type="ECO:0000256" key="2">
    <source>
        <dbReference type="ARBA" id="ARBA00016082"/>
    </source>
</evidence>
<keyword evidence="6 9" id="KW-0238">DNA-binding</keyword>
<dbReference type="GO" id="GO:0003677">
    <property type="term" value="F:DNA binding"/>
    <property type="evidence" value="ECO:0007669"/>
    <property type="project" value="UniProtKB-UniRule"/>
</dbReference>
<evidence type="ECO:0000256" key="4">
    <source>
        <dbReference type="ARBA" id="ARBA00022801"/>
    </source>
</evidence>
<reference evidence="12" key="1">
    <citation type="journal article" date="2021" name="Proc. Natl. Acad. Sci. U.S.A.">
        <title>A Catalog of Tens of Thousands of Viruses from Human Metagenomes Reveals Hidden Associations with Chronic Diseases.</title>
        <authorList>
            <person name="Tisza M.J."/>
            <person name="Buck C.B."/>
        </authorList>
    </citation>
    <scope>NUCLEOTIDE SEQUENCE</scope>
    <source>
        <strain evidence="12">CtHjy10</strain>
    </source>
</reference>
<comment type="similarity">
    <text evidence="1">Belongs to the 'phage' integrase family.</text>
</comment>
<keyword evidence="8" id="KW-1160">Virus entry into host cell</keyword>
<dbReference type="EMBL" id="BK014871">
    <property type="protein sequence ID" value="DAD79717.1"/>
    <property type="molecule type" value="Genomic_DNA"/>
</dbReference>
<sequence>MTKNDLINDVAYELRDSMTREQIDRMKITLYVKMQDFELAEIKQLPMTMEHDNEWLMQRYCVDMVAAGLHAGTIRSYIGIIKKFFEFVNKNYKYVTAQDITDYLAIRSYRDHISPNYKSTIYRYLCTFFSWAFRKKHISDNIIDGVDRVKQVKKRKERLTDEEVETIRYALRTPKEKALFELMICTGMRVGEISYLNVSDIDLTNKQVSIYAEKTDTYRTGMLTPVAVMALRNYIGDRPGTDPLFLADRAPHNRMRTYGIEKLAKEIAVRGGVTRITATVHVYRKTFASVLYRKTGDVLLVSKLLGHAKPDMTVQYYLIDDIEEMQHKYNRVA</sequence>
<feature type="domain" description="Core-binding (CB)" evidence="11">
    <location>
        <begin position="47"/>
        <end position="133"/>
    </location>
</feature>
<dbReference type="Gene3D" id="1.10.150.130">
    <property type="match status" value="1"/>
</dbReference>
<evidence type="ECO:0000256" key="5">
    <source>
        <dbReference type="ARBA" id="ARBA00022908"/>
    </source>
</evidence>
<evidence type="ECO:0000256" key="8">
    <source>
        <dbReference type="ARBA" id="ARBA00023195"/>
    </source>
</evidence>
<evidence type="ECO:0000256" key="7">
    <source>
        <dbReference type="ARBA" id="ARBA00023172"/>
    </source>
</evidence>
<dbReference type="Pfam" id="PF13495">
    <property type="entry name" value="Phage_int_SAM_4"/>
    <property type="match status" value="1"/>
</dbReference>
<proteinExistence type="inferred from homology"/>
<keyword evidence="7" id="KW-0233">DNA recombination</keyword>
<dbReference type="InterPro" id="IPR004107">
    <property type="entry name" value="Integrase_SAM-like_N"/>
</dbReference>
<dbReference type="SUPFAM" id="SSF56349">
    <property type="entry name" value="DNA breaking-rejoining enzymes"/>
    <property type="match status" value="1"/>
</dbReference>
<dbReference type="GO" id="GO:0015074">
    <property type="term" value="P:DNA integration"/>
    <property type="evidence" value="ECO:0007669"/>
    <property type="project" value="UniProtKB-KW"/>
</dbReference>
<protein>
    <recommendedName>
        <fullName evidence="2">Integrase</fullName>
    </recommendedName>
</protein>
<evidence type="ECO:0000313" key="12">
    <source>
        <dbReference type="EMBL" id="DAD79717.1"/>
    </source>
</evidence>
<keyword evidence="4" id="KW-0378">Hydrolase</keyword>
<dbReference type="InterPro" id="IPR013762">
    <property type="entry name" value="Integrase-like_cat_sf"/>
</dbReference>
<dbReference type="CDD" id="cd00397">
    <property type="entry name" value="DNA_BRE_C"/>
    <property type="match status" value="1"/>
</dbReference>
<dbReference type="InterPro" id="IPR011010">
    <property type="entry name" value="DNA_brk_join_enz"/>
</dbReference>
<organism evidence="12">
    <name type="scientific">Siphoviridae sp. ctHjy10</name>
    <dbReference type="NCBI Taxonomy" id="2826234"/>
    <lineage>
        <taxon>Viruses</taxon>
        <taxon>Duplodnaviria</taxon>
        <taxon>Heunggongvirae</taxon>
        <taxon>Uroviricota</taxon>
        <taxon>Caudoviricetes</taxon>
    </lineage>
</organism>
<dbReference type="PROSITE" id="PS51898">
    <property type="entry name" value="TYR_RECOMBINASE"/>
    <property type="match status" value="1"/>
</dbReference>
<dbReference type="PANTHER" id="PTHR30349">
    <property type="entry name" value="PHAGE INTEGRASE-RELATED"/>
    <property type="match status" value="1"/>
</dbReference>
<keyword evidence="5" id="KW-0229">DNA integration</keyword>
<dbReference type="InterPro" id="IPR010998">
    <property type="entry name" value="Integrase_recombinase_N"/>
</dbReference>
<dbReference type="Pfam" id="PF00589">
    <property type="entry name" value="Phage_integrase"/>
    <property type="match status" value="1"/>
</dbReference>
<dbReference type="GO" id="GO:0016740">
    <property type="term" value="F:transferase activity"/>
    <property type="evidence" value="ECO:0007669"/>
    <property type="project" value="UniProtKB-KW"/>
</dbReference>
<keyword evidence="3" id="KW-0808">Transferase</keyword>
<evidence type="ECO:0000256" key="1">
    <source>
        <dbReference type="ARBA" id="ARBA00008857"/>
    </source>
</evidence>